<evidence type="ECO:0000256" key="10">
    <source>
        <dbReference type="ARBA" id="ARBA00044041"/>
    </source>
</evidence>
<evidence type="ECO:0000256" key="9">
    <source>
        <dbReference type="ARBA" id="ARBA00043995"/>
    </source>
</evidence>
<keyword evidence="7" id="KW-0448">Lipopolysaccharide biosynthesis</keyword>
<dbReference type="CDD" id="cd03789">
    <property type="entry name" value="GT9_LPS_heptosyltransferase"/>
    <property type="match status" value="1"/>
</dbReference>
<gene>
    <name evidence="14" type="primary">waaC</name>
    <name evidence="14" type="ORF">ACFOW7_11530</name>
</gene>
<dbReference type="SUPFAM" id="SSF53756">
    <property type="entry name" value="UDP-Glycosyltransferase/glycogen phosphorylase"/>
    <property type="match status" value="1"/>
</dbReference>
<comment type="caution">
    <text evidence="14">The sequence shown here is derived from an EMBL/GenBank/DDBJ whole genome shotgun (WGS) entry which is preliminary data.</text>
</comment>
<evidence type="ECO:0000256" key="4">
    <source>
        <dbReference type="ARBA" id="ARBA00022519"/>
    </source>
</evidence>
<comment type="pathway">
    <text evidence="2">Bacterial outer membrane biogenesis; LPS core biosynthesis.</text>
</comment>
<comment type="similarity">
    <text evidence="9">Belongs to the glycosyltransferase 9 family.</text>
</comment>
<evidence type="ECO:0000256" key="2">
    <source>
        <dbReference type="ARBA" id="ARBA00004713"/>
    </source>
</evidence>
<proteinExistence type="inferred from homology"/>
<protein>
    <recommendedName>
        <fullName evidence="11">Lipopolysaccharide heptosyltransferase 1</fullName>
        <ecNumber evidence="10">2.4.99.23</ecNumber>
    </recommendedName>
    <alternativeName>
        <fullName evidence="12">ADP-heptose:lipopolysaccharide heptosyltransferase I</fullName>
    </alternativeName>
</protein>
<evidence type="ECO:0000256" key="5">
    <source>
        <dbReference type="ARBA" id="ARBA00022676"/>
    </source>
</evidence>
<organism evidence="14 15">
    <name type="scientific">Chitinimonas lacunae</name>
    <dbReference type="NCBI Taxonomy" id="1963018"/>
    <lineage>
        <taxon>Bacteria</taxon>
        <taxon>Pseudomonadati</taxon>
        <taxon>Pseudomonadota</taxon>
        <taxon>Betaproteobacteria</taxon>
        <taxon>Neisseriales</taxon>
        <taxon>Chitinibacteraceae</taxon>
        <taxon>Chitinimonas</taxon>
    </lineage>
</organism>
<keyword evidence="3" id="KW-1003">Cell membrane</keyword>
<dbReference type="InterPro" id="IPR051199">
    <property type="entry name" value="LPS_LOS_Heptosyltrfase"/>
</dbReference>
<evidence type="ECO:0000313" key="15">
    <source>
        <dbReference type="Proteomes" id="UP001595791"/>
    </source>
</evidence>
<dbReference type="Pfam" id="PF01075">
    <property type="entry name" value="Glyco_transf_9"/>
    <property type="match status" value="1"/>
</dbReference>
<comment type="catalytic activity">
    <reaction evidence="13">
        <text>an alpha-Kdo-(2-&gt;4)-alpha-Kdo-(2-&gt;6)-lipid A + ADP-L-glycero-beta-D-manno-heptose = an L-alpha-D-Hep-(1-&gt;5)-[alpha-Kdo-(2-&gt;4)]-alpha-Kdo-(2-&gt;6)-lipid A + ADP + H(+)</text>
        <dbReference type="Rhea" id="RHEA:74067"/>
        <dbReference type="ChEBI" id="CHEBI:15378"/>
        <dbReference type="ChEBI" id="CHEBI:61506"/>
        <dbReference type="ChEBI" id="CHEBI:176431"/>
        <dbReference type="ChEBI" id="CHEBI:193068"/>
        <dbReference type="ChEBI" id="CHEBI:456216"/>
        <dbReference type="EC" id="2.4.99.23"/>
    </reaction>
</comment>
<evidence type="ECO:0000256" key="6">
    <source>
        <dbReference type="ARBA" id="ARBA00022679"/>
    </source>
</evidence>
<evidence type="ECO:0000313" key="14">
    <source>
        <dbReference type="EMBL" id="MFC4159977.1"/>
    </source>
</evidence>
<evidence type="ECO:0000256" key="12">
    <source>
        <dbReference type="ARBA" id="ARBA00044330"/>
    </source>
</evidence>
<evidence type="ECO:0000256" key="13">
    <source>
        <dbReference type="ARBA" id="ARBA00049201"/>
    </source>
</evidence>
<dbReference type="PANTHER" id="PTHR30160">
    <property type="entry name" value="TETRAACYLDISACCHARIDE 4'-KINASE-RELATED"/>
    <property type="match status" value="1"/>
</dbReference>
<dbReference type="PANTHER" id="PTHR30160:SF19">
    <property type="entry name" value="LIPOPOLYSACCHARIDE HEPTOSYLTRANSFERASE 1"/>
    <property type="match status" value="1"/>
</dbReference>
<reference evidence="15" key="1">
    <citation type="journal article" date="2019" name="Int. J. Syst. Evol. Microbiol.">
        <title>The Global Catalogue of Microorganisms (GCM) 10K type strain sequencing project: providing services to taxonomists for standard genome sequencing and annotation.</title>
        <authorList>
            <consortium name="The Broad Institute Genomics Platform"/>
            <consortium name="The Broad Institute Genome Sequencing Center for Infectious Disease"/>
            <person name="Wu L."/>
            <person name="Ma J."/>
        </authorList>
    </citation>
    <scope>NUCLEOTIDE SEQUENCE [LARGE SCALE GENOMIC DNA]</scope>
    <source>
        <strain evidence="15">LMG 29894</strain>
    </source>
</reference>
<keyword evidence="6" id="KW-0808">Transferase</keyword>
<dbReference type="RefSeq" id="WP_378164304.1">
    <property type="nucleotide sequence ID" value="NZ_JBHSBU010000001.1"/>
</dbReference>
<evidence type="ECO:0000256" key="11">
    <source>
        <dbReference type="ARBA" id="ARBA00044190"/>
    </source>
</evidence>
<accession>A0ABV8MP91</accession>
<keyword evidence="4" id="KW-0997">Cell inner membrane</keyword>
<evidence type="ECO:0000256" key="3">
    <source>
        <dbReference type="ARBA" id="ARBA00022475"/>
    </source>
</evidence>
<dbReference type="InterPro" id="IPR002201">
    <property type="entry name" value="Glyco_trans_9"/>
</dbReference>
<sequence length="321" mass="35173">MPKILLLRLSSMGDIVHNMPAATDIAAHFPEAEIHWVVEENFIELPQLHPAIKRIVPIALRRWRRRPFDAGYRAEMRRFRDTLQAERYDLAIDSQGLIKSALVGRLSGATVAGFDRHSARDPFASLFYHRRFDISRELHVIVRNRLIAGRALGYEPEGPLDFGLQPPPLELPWRPASPYAVFLTATSRDAKLWPEADWISLGRVLASRGLRCVLPWGSPPERERAERIAQVVPDAVVAPRFNLTEAAVLLAGAEVAVGVDTGLMHLAGAVATPTVAIFCDSPPQLAGVRSSAYAVSLGGIGTPPRLAEVEAATLAGLESRA</sequence>
<keyword evidence="15" id="KW-1185">Reference proteome</keyword>
<dbReference type="Proteomes" id="UP001595791">
    <property type="component" value="Unassembled WGS sequence"/>
</dbReference>
<dbReference type="InterPro" id="IPR011908">
    <property type="entry name" value="LipoPS_heptosylTferase-I"/>
</dbReference>
<keyword evidence="8" id="KW-0472">Membrane</keyword>
<dbReference type="Gene3D" id="3.40.50.2000">
    <property type="entry name" value="Glycogen Phosphorylase B"/>
    <property type="match status" value="2"/>
</dbReference>
<evidence type="ECO:0000256" key="7">
    <source>
        <dbReference type="ARBA" id="ARBA00022985"/>
    </source>
</evidence>
<evidence type="ECO:0000256" key="8">
    <source>
        <dbReference type="ARBA" id="ARBA00023136"/>
    </source>
</evidence>
<keyword evidence="5" id="KW-0328">Glycosyltransferase</keyword>
<comment type="subcellular location">
    <subcellularLocation>
        <location evidence="1">Cell inner membrane</location>
        <topology evidence="1">Peripheral membrane protein</topology>
        <orientation evidence="1">Cytoplasmic side</orientation>
    </subcellularLocation>
</comment>
<name>A0ABV8MP91_9NEIS</name>
<dbReference type="EMBL" id="JBHSBU010000001">
    <property type="protein sequence ID" value="MFC4159977.1"/>
    <property type="molecule type" value="Genomic_DNA"/>
</dbReference>
<evidence type="ECO:0000256" key="1">
    <source>
        <dbReference type="ARBA" id="ARBA00004515"/>
    </source>
</evidence>
<dbReference type="NCBIfam" id="TIGR02193">
    <property type="entry name" value="heptsyl_trn_I"/>
    <property type="match status" value="1"/>
</dbReference>
<dbReference type="EC" id="2.4.99.23" evidence="10"/>